<reference evidence="4" key="3">
    <citation type="submission" date="2016-11" db="EMBL/GenBank/DDBJ databases">
        <authorList>
            <person name="Varghese N."/>
            <person name="Submissions S."/>
        </authorList>
    </citation>
    <scope>NUCLEOTIDE SEQUENCE [LARGE SCALE GENOMIC DNA]</scope>
    <source>
        <strain evidence="4">DX253</strain>
    </source>
</reference>
<reference evidence="2" key="2">
    <citation type="submission" date="2016-11" db="EMBL/GenBank/DDBJ databases">
        <authorList>
            <person name="Jaros S."/>
            <person name="Januszkiewicz K."/>
            <person name="Wedrychowicz H."/>
        </authorList>
    </citation>
    <scope>NUCLEOTIDE SEQUENCE [LARGE SCALE GENOMIC DNA]</scope>
    <source>
        <strain evidence="2">DX253</strain>
    </source>
</reference>
<dbReference type="Proteomes" id="UP000184203">
    <property type="component" value="Unassembled WGS sequence"/>
</dbReference>
<evidence type="ECO:0000313" key="1">
    <source>
        <dbReference type="EMBL" id="EFW91201.1"/>
    </source>
</evidence>
<organism evidence="1 3">
    <name type="scientific">Haladaptatus paucihalophilus DX253</name>
    <dbReference type="NCBI Taxonomy" id="797209"/>
    <lineage>
        <taxon>Archaea</taxon>
        <taxon>Methanobacteriati</taxon>
        <taxon>Methanobacteriota</taxon>
        <taxon>Stenosarchaea group</taxon>
        <taxon>Halobacteria</taxon>
        <taxon>Halobacteriales</taxon>
        <taxon>Haladaptataceae</taxon>
        <taxon>Haladaptatus</taxon>
    </lineage>
</organism>
<name>E7QW67_HALPU</name>
<dbReference type="EMBL" id="AEMG01000016">
    <property type="protein sequence ID" value="EFW91201.1"/>
    <property type="molecule type" value="Genomic_DNA"/>
</dbReference>
<dbReference type="Pfam" id="PF24461">
    <property type="entry name" value="DUF7576"/>
    <property type="match status" value="1"/>
</dbReference>
<dbReference type="InterPro" id="IPR055998">
    <property type="entry name" value="DUF7576"/>
</dbReference>
<protein>
    <submittedName>
        <fullName evidence="1">Uncharacterized protein</fullName>
    </submittedName>
</protein>
<evidence type="ECO:0000313" key="3">
    <source>
        <dbReference type="Proteomes" id="UP000003751"/>
    </source>
</evidence>
<accession>E7QW67</accession>
<evidence type="ECO:0000313" key="4">
    <source>
        <dbReference type="Proteomes" id="UP000184203"/>
    </source>
</evidence>
<proteinExistence type="predicted"/>
<reference evidence="1 3" key="1">
    <citation type="journal article" date="2014" name="ISME J.">
        <title>Trehalose/2-sulfotrehalose biosynthesis and glycine-betaine uptake are widely spread mechanisms for osmoadaptation in the Halobacteriales.</title>
        <authorList>
            <person name="Youssef N.H."/>
            <person name="Savage-Ashlock K.N."/>
            <person name="McCully A.L."/>
            <person name="Luedtke B."/>
            <person name="Shaw E.I."/>
            <person name="Hoff W.D."/>
            <person name="Elshahed M.S."/>
        </authorList>
    </citation>
    <scope>NUCLEOTIDE SEQUENCE [LARGE SCALE GENOMIC DNA]</scope>
    <source>
        <strain evidence="1 3">DX253</strain>
    </source>
</reference>
<gene>
    <name evidence="2" type="ORF">SAMN05444342_4327</name>
    <name evidence="1" type="ORF">ZOD2009_15276</name>
</gene>
<dbReference type="EMBL" id="FRAN01000010">
    <property type="protein sequence ID" value="SHL65175.1"/>
    <property type="molecule type" value="Genomic_DNA"/>
</dbReference>
<dbReference type="Proteomes" id="UP000003751">
    <property type="component" value="Unassembled WGS sequence"/>
</dbReference>
<dbReference type="AlphaFoldDB" id="E7QW67"/>
<keyword evidence="4" id="KW-1185">Reference proteome</keyword>
<dbReference type="PATRIC" id="fig|797209.4.peg.3015"/>
<evidence type="ECO:0000313" key="2">
    <source>
        <dbReference type="EMBL" id="SHL65175.1"/>
    </source>
</evidence>
<sequence>MSGNDGQGCFVTRDTRTVESIKAEANIKAEVNIKTEANVETCSYCGSRVETDRWHPVVADNDGTGFRIHAFCDERCRKRWRE</sequence>